<proteinExistence type="predicted"/>
<dbReference type="AlphaFoldDB" id="A0A644T4I1"/>
<evidence type="ECO:0000313" key="1">
    <source>
        <dbReference type="EMBL" id="MPL61750.1"/>
    </source>
</evidence>
<protein>
    <submittedName>
        <fullName evidence="1">Uncharacterized protein</fullName>
    </submittedName>
</protein>
<comment type="caution">
    <text evidence="1">The sequence shown here is derived from an EMBL/GenBank/DDBJ whole genome shotgun (WGS) entry which is preliminary data.</text>
</comment>
<name>A0A644T4I1_9ZZZZ</name>
<gene>
    <name evidence="1" type="ORF">SDC9_07337</name>
</gene>
<reference evidence="1" key="1">
    <citation type="submission" date="2019-08" db="EMBL/GenBank/DDBJ databases">
        <authorList>
            <person name="Kucharzyk K."/>
            <person name="Murdoch R.W."/>
            <person name="Higgins S."/>
            <person name="Loffler F."/>
        </authorList>
    </citation>
    <scope>NUCLEOTIDE SEQUENCE</scope>
</reference>
<dbReference type="EMBL" id="VSSQ01000015">
    <property type="protein sequence ID" value="MPL61750.1"/>
    <property type="molecule type" value="Genomic_DNA"/>
</dbReference>
<accession>A0A644T4I1</accession>
<organism evidence="1">
    <name type="scientific">bioreactor metagenome</name>
    <dbReference type="NCBI Taxonomy" id="1076179"/>
    <lineage>
        <taxon>unclassified sequences</taxon>
        <taxon>metagenomes</taxon>
        <taxon>ecological metagenomes</taxon>
    </lineage>
</organism>
<sequence length="64" mass="7076">MKEIRTPKGKLYGTLDVRTYTLITIDGKNIRQTPLPKEGCTLLYKAGNSPPESIVIPSQDSLQS</sequence>